<dbReference type="GO" id="GO:0003677">
    <property type="term" value="F:DNA binding"/>
    <property type="evidence" value="ECO:0007669"/>
    <property type="project" value="UniProtKB-UniRule"/>
</dbReference>
<evidence type="ECO:0000313" key="5">
    <source>
        <dbReference type="EMBL" id="CCG99673.1"/>
    </source>
</evidence>
<sequence>MITICLDERDPALLTISFSQDPVGNDLIRNVPGRRWSYSRRCWTVPNTRASVVKVGQLFGKDYCRFDEAIVRLYKLAATTAEVEQATNPPWPGRGTAPLHVRSLHKPFRYAPLANEFDTHPVIVAVTQALCVQHYSRKTYKNYKQALVSLIRYAQPKDIADFEKVDYQKYLLFLRDRKRLGAATINVHINRSGGPAGSSTRRRF</sequence>
<dbReference type="InterPro" id="IPR010998">
    <property type="entry name" value="Integrase_recombinase_N"/>
</dbReference>
<dbReference type="AlphaFoldDB" id="I0K6C0"/>
<name>I0K6C0_9BACT</name>
<evidence type="ECO:0000259" key="4">
    <source>
        <dbReference type="PROSITE" id="PS51900"/>
    </source>
</evidence>
<feature type="domain" description="Core-binding (CB)" evidence="4">
    <location>
        <begin position="126"/>
        <end position="204"/>
    </location>
</feature>
<evidence type="ECO:0000256" key="3">
    <source>
        <dbReference type="PROSITE-ProRule" id="PRU01248"/>
    </source>
</evidence>
<dbReference type="InterPro" id="IPR044068">
    <property type="entry name" value="CB"/>
</dbReference>
<dbReference type="eggNOG" id="COG4974">
    <property type="taxonomic scope" value="Bacteria"/>
</dbReference>
<dbReference type="GO" id="GO:0015074">
    <property type="term" value="P:DNA integration"/>
    <property type="evidence" value="ECO:0007669"/>
    <property type="project" value="UniProtKB-KW"/>
</dbReference>
<evidence type="ECO:0000256" key="2">
    <source>
        <dbReference type="ARBA" id="ARBA00023125"/>
    </source>
</evidence>
<evidence type="ECO:0000313" key="6">
    <source>
        <dbReference type="Proteomes" id="UP000011058"/>
    </source>
</evidence>
<dbReference type="OrthoDB" id="9801717at2"/>
<evidence type="ECO:0000256" key="1">
    <source>
        <dbReference type="ARBA" id="ARBA00022908"/>
    </source>
</evidence>
<reference evidence="5 6" key="1">
    <citation type="journal article" date="2012" name="J. Bacteriol.">
        <title>Genome Sequence of Fibrella aestuarina BUZ 2T, a Filamentous Marine Bacterium.</title>
        <authorList>
            <person name="Filippini M."/>
            <person name="Qi W."/>
            <person name="Blom J."/>
            <person name="Goesmann A."/>
            <person name="Smits T.H."/>
            <person name="Bagheri H.C."/>
        </authorList>
    </citation>
    <scope>NUCLEOTIDE SEQUENCE [LARGE SCALE GENOMIC DNA]</scope>
    <source>
        <strain evidence="6">BUZ 2T</strain>
    </source>
</reference>
<dbReference type="InterPro" id="IPR004107">
    <property type="entry name" value="Integrase_SAM-like_N"/>
</dbReference>
<keyword evidence="6" id="KW-1185">Reference proteome</keyword>
<organism evidence="5 6">
    <name type="scientific">Fibrella aestuarina BUZ 2</name>
    <dbReference type="NCBI Taxonomy" id="1166018"/>
    <lineage>
        <taxon>Bacteria</taxon>
        <taxon>Pseudomonadati</taxon>
        <taxon>Bacteroidota</taxon>
        <taxon>Cytophagia</taxon>
        <taxon>Cytophagales</taxon>
        <taxon>Spirosomataceae</taxon>
        <taxon>Fibrella</taxon>
    </lineage>
</organism>
<dbReference type="Proteomes" id="UP000011058">
    <property type="component" value="Chromosome"/>
</dbReference>
<dbReference type="PROSITE" id="PS51900">
    <property type="entry name" value="CB"/>
    <property type="match status" value="1"/>
</dbReference>
<protein>
    <submittedName>
        <fullName evidence="5">Integrase family protein</fullName>
    </submittedName>
</protein>
<keyword evidence="2 3" id="KW-0238">DNA-binding</keyword>
<dbReference type="RefSeq" id="WP_015330772.1">
    <property type="nucleotide sequence ID" value="NC_020054.1"/>
</dbReference>
<keyword evidence="1" id="KW-0229">DNA integration</keyword>
<dbReference type="Pfam" id="PF13495">
    <property type="entry name" value="Phage_int_SAM_4"/>
    <property type="match status" value="1"/>
</dbReference>
<dbReference type="Gene3D" id="1.10.150.130">
    <property type="match status" value="1"/>
</dbReference>
<dbReference type="HOGENOM" id="CLU_1341575_0_0_10"/>
<gene>
    <name evidence="5" type="ORF">FAES_1663</name>
</gene>
<accession>I0K6C0</accession>
<dbReference type="STRING" id="1166018.FAES_1663"/>
<dbReference type="KEGG" id="fae:FAES_1663"/>
<dbReference type="EMBL" id="HE796683">
    <property type="protein sequence ID" value="CCG99673.1"/>
    <property type="molecule type" value="Genomic_DNA"/>
</dbReference>
<proteinExistence type="predicted"/>